<comment type="cofactor">
    <cofactor evidence="1 11">
        <name>pyridoxal 5'-phosphate</name>
        <dbReference type="ChEBI" id="CHEBI:597326"/>
    </cofactor>
</comment>
<keyword evidence="3 16" id="KW-0808">Transferase</keyword>
<dbReference type="InterPro" id="IPR002986">
    <property type="entry name" value="DAP_deCOOHase_LysA"/>
</dbReference>
<dbReference type="InterPro" id="IPR001048">
    <property type="entry name" value="Asp/Glu/Uridylate_kinase"/>
</dbReference>
<proteinExistence type="inferred from homology"/>
<dbReference type="EC" id="4.1.1.20" evidence="10"/>
<name>A0A371K639_9GAMM</name>
<evidence type="ECO:0000256" key="12">
    <source>
        <dbReference type="RuleBase" id="RU003737"/>
    </source>
</evidence>
<evidence type="ECO:0000256" key="5">
    <source>
        <dbReference type="ARBA" id="ARBA00022777"/>
    </source>
</evidence>
<dbReference type="PANTHER" id="PTHR43727">
    <property type="entry name" value="DIAMINOPIMELATE DECARBOXYLASE"/>
    <property type="match status" value="1"/>
</dbReference>
<dbReference type="InterPro" id="IPR002912">
    <property type="entry name" value="ACT_dom"/>
</dbReference>
<dbReference type="Pfam" id="PF00696">
    <property type="entry name" value="AA_kinase"/>
    <property type="match status" value="1"/>
</dbReference>
<feature type="compositionally biased region" description="Low complexity" evidence="14">
    <location>
        <begin position="8"/>
        <end position="32"/>
    </location>
</feature>
<dbReference type="GO" id="GO:0004072">
    <property type="term" value="F:aspartate kinase activity"/>
    <property type="evidence" value="ECO:0007669"/>
    <property type="project" value="InterPro"/>
</dbReference>
<dbReference type="InterPro" id="IPR001341">
    <property type="entry name" value="Asp_kinase"/>
</dbReference>
<evidence type="ECO:0000256" key="6">
    <source>
        <dbReference type="ARBA" id="ARBA00022793"/>
    </source>
</evidence>
<evidence type="ECO:0000256" key="8">
    <source>
        <dbReference type="ARBA" id="ARBA00022898"/>
    </source>
</evidence>
<evidence type="ECO:0000259" key="15">
    <source>
        <dbReference type="PROSITE" id="PS51671"/>
    </source>
</evidence>
<dbReference type="EMBL" id="QTSU01000001">
    <property type="protein sequence ID" value="RDZ29320.1"/>
    <property type="molecule type" value="Genomic_DNA"/>
</dbReference>
<sequence>MPAPWACATSDPGPGSAAGPAVAPAVRAQPQTTGPARPGLDQSAIDNQRTEAVSEATRWVVLKFGGTSVSRRNRWDTIGRLAAKRMHEDGVRVLVVVSALSGVTNELQAIASAAPGDDAGIHARIAALVERHRGFCAELDLDADAVLGERLAALQALGRDPRAAQRALDWQAEVLAQGELLSSTLGAAYLRAQGLDFGWCDARDWLDAVSLPNQSPWAKRLSVNCRHQPDAALAERFSGQAAPMLLTQGFISRHEDGGTAILGRGGSDTSAAYFGALLKAQRVEIWTDVPGMFSANPREVPEARLLTRLDYAEAQEIATTGAKVLHPRSIAPCRDAGVPMAILDTERFDLPGTRIDASAATVPGVKAISRRNGIVLVSMESIGMWQQVGFLADVFERFKRHGLSIDLIGSSETNVTVSLDPSENLVNSNVLEALSADLAEVCRVKVIAPCAAVTLVGRGMRSLLHRLSDIWAAFGRERVHLISQSSNDLNLTFVIDEADADGLLPHLHHELIRGGAMPVRDDSVFGPSWREIAHGRPVRAPAWWRGARERLLDAAAAGTPRYVYDLDTVRERARSLRQTESIDRCYYAIKANAHPQILRAIAAEGFGLECVSLGEIERVFAALPQFEPARVLFTPSFAPKREYVAAFERGVTVTLDNIEALQRWPEVFRDRPIWLRIDLGHGEGHHEKVRTGGAAAKFGLPMSRFDAFVEQARRLGVRIVGLHAHLGSGIDDPQHWRGVYAQLAGLADGIGTVETIDIGGGLPIAYTPEAAEFDLAAWRAGLAEIKAAYPRYGLIVEPGRYLVAESGVLLLSTTQVVEKDGIRRVGGDGGMNALMRPAMYEAYHGIHNLSRLDDADTVAFEVVGPICESSDVLGRGRPLPRATAEGDVLLVADAGAYGMVMAHTYNQRALPAEQILQEGDL</sequence>
<dbReference type="SUPFAM" id="SSF51419">
    <property type="entry name" value="PLP-binding barrel"/>
    <property type="match status" value="1"/>
</dbReference>
<dbReference type="Pfam" id="PF00278">
    <property type="entry name" value="Orn_DAP_Arg_deC"/>
    <property type="match status" value="1"/>
</dbReference>
<evidence type="ECO:0000256" key="3">
    <source>
        <dbReference type="ARBA" id="ARBA00022679"/>
    </source>
</evidence>
<dbReference type="InterPro" id="IPR022653">
    <property type="entry name" value="De-COase2_pyr-phos_BS"/>
</dbReference>
<dbReference type="InterPro" id="IPR042199">
    <property type="entry name" value="AsparK_Bifunc_asparK/hSer_DH"/>
</dbReference>
<dbReference type="NCBIfam" id="TIGR01048">
    <property type="entry name" value="lysA"/>
    <property type="match status" value="1"/>
</dbReference>
<dbReference type="SUPFAM" id="SSF50621">
    <property type="entry name" value="Alanine racemase C-terminal domain-like"/>
    <property type="match status" value="1"/>
</dbReference>
<dbReference type="Gene3D" id="1.20.120.1320">
    <property type="entry name" value="Aspartokinase, catalytic domain"/>
    <property type="match status" value="1"/>
</dbReference>
<dbReference type="UniPathway" id="UPA00051">
    <property type="reaction ID" value="UER00462"/>
</dbReference>
<evidence type="ECO:0000256" key="11">
    <source>
        <dbReference type="PIRSR" id="PIRSR600183-50"/>
    </source>
</evidence>
<dbReference type="NCBIfam" id="NF006515">
    <property type="entry name" value="PRK08961.1"/>
    <property type="match status" value="1"/>
</dbReference>
<dbReference type="PROSITE" id="PS00324">
    <property type="entry name" value="ASPARTOKINASE"/>
    <property type="match status" value="1"/>
</dbReference>
<accession>A0A371K639</accession>
<dbReference type="Pfam" id="PF02784">
    <property type="entry name" value="Orn_Arg_deC_N"/>
    <property type="match status" value="1"/>
</dbReference>
<protein>
    <recommendedName>
        <fullName evidence="10">Diaminopimelate decarboxylase</fullName>
        <ecNumber evidence="10">4.1.1.20</ecNumber>
    </recommendedName>
</protein>
<evidence type="ECO:0000256" key="2">
    <source>
        <dbReference type="ARBA" id="ARBA00004766"/>
    </source>
</evidence>
<comment type="pathway">
    <text evidence="2 13">Amino-acid biosynthesis; L-lysine biosynthesis via DAP pathway; (S)-tetrahydrodipicolinate from L-aspartate: step 1/4.</text>
</comment>
<comment type="similarity">
    <text evidence="12">Belongs to the Orn/Lys/Arg decarboxylase class-II family.</text>
</comment>
<feature type="active site" description="Proton donor" evidence="11">
    <location>
        <position position="867"/>
    </location>
</feature>
<dbReference type="InterPro" id="IPR022644">
    <property type="entry name" value="De-COase2_N"/>
</dbReference>
<dbReference type="PROSITE" id="PS00878">
    <property type="entry name" value="ODR_DC_2_1"/>
    <property type="match status" value="1"/>
</dbReference>
<keyword evidence="8 11" id="KW-0663">Pyridoxal phosphate</keyword>
<evidence type="ECO:0000256" key="9">
    <source>
        <dbReference type="ARBA" id="ARBA00023239"/>
    </source>
</evidence>
<feature type="domain" description="ACT" evidence="15">
    <location>
        <begin position="379"/>
        <end position="452"/>
    </location>
</feature>
<dbReference type="NCBIfam" id="TIGR00657">
    <property type="entry name" value="asp_kinases"/>
    <property type="match status" value="1"/>
</dbReference>
<keyword evidence="5 16" id="KW-0418">Kinase</keyword>
<dbReference type="PRINTS" id="PR01181">
    <property type="entry name" value="DAPDCRBXLASE"/>
</dbReference>
<dbReference type="SUPFAM" id="SSF55021">
    <property type="entry name" value="ACT-like"/>
    <property type="match status" value="2"/>
</dbReference>
<feature type="region of interest" description="Disordered" evidence="14">
    <location>
        <begin position="1"/>
        <end position="43"/>
    </location>
</feature>
<dbReference type="PROSITE" id="PS51671">
    <property type="entry name" value="ACT"/>
    <property type="match status" value="1"/>
</dbReference>
<keyword evidence="9 16" id="KW-0456">Lyase</keyword>
<organism evidence="16 17">
    <name type="scientific">Lysobacter silvisoli</name>
    <dbReference type="NCBI Taxonomy" id="2293254"/>
    <lineage>
        <taxon>Bacteria</taxon>
        <taxon>Pseudomonadati</taxon>
        <taxon>Pseudomonadota</taxon>
        <taxon>Gammaproteobacteria</taxon>
        <taxon>Lysobacterales</taxon>
        <taxon>Lysobacteraceae</taxon>
        <taxon>Lysobacter</taxon>
    </lineage>
</organism>
<dbReference type="Gene3D" id="3.20.20.10">
    <property type="entry name" value="Alanine racemase"/>
    <property type="match status" value="1"/>
</dbReference>
<reference evidence="16 17" key="1">
    <citation type="submission" date="2018-08" db="EMBL/GenBank/DDBJ databases">
        <title>Lysobacter sp. zong2l5, whole genome shotgun sequence.</title>
        <authorList>
            <person name="Zhang X."/>
            <person name="Feng G."/>
            <person name="Zhu H."/>
        </authorList>
    </citation>
    <scope>NUCLEOTIDE SEQUENCE [LARGE SCALE GENOMIC DNA]</scope>
    <source>
        <strain evidence="17">zong2l5</strain>
    </source>
</reference>
<dbReference type="InterPro" id="IPR029066">
    <property type="entry name" value="PLP-binding_barrel"/>
</dbReference>
<evidence type="ECO:0000256" key="13">
    <source>
        <dbReference type="RuleBase" id="RU004249"/>
    </source>
</evidence>
<dbReference type="Gene3D" id="3.40.1160.10">
    <property type="entry name" value="Acetylglutamate kinase-like"/>
    <property type="match status" value="1"/>
</dbReference>
<dbReference type="InterPro" id="IPR018042">
    <property type="entry name" value="Aspartate_kinase_CS"/>
</dbReference>
<keyword evidence="13" id="KW-0028">Amino-acid biosynthesis</keyword>
<dbReference type="UniPathway" id="UPA00034">
    <property type="reaction ID" value="UER00015"/>
</dbReference>
<feature type="modified residue" description="N6-(pyridoxal phosphate)lysine" evidence="11">
    <location>
        <position position="590"/>
    </location>
</feature>
<dbReference type="GO" id="GO:0009089">
    <property type="term" value="P:lysine biosynthetic process via diaminopimelate"/>
    <property type="evidence" value="ECO:0007669"/>
    <property type="project" value="UniProtKB-UniRule"/>
</dbReference>
<comment type="pathway">
    <text evidence="13">Amino-acid biosynthesis; L-threonine biosynthesis; L-threonine from L-aspartate: step 1/5.</text>
</comment>
<comment type="pathway">
    <text evidence="13">Amino-acid biosynthesis; L-methionine biosynthesis via de novo pathway; L-homoserine from L-aspartate: step 1/3.</text>
</comment>
<evidence type="ECO:0000256" key="1">
    <source>
        <dbReference type="ARBA" id="ARBA00001933"/>
    </source>
</evidence>
<evidence type="ECO:0000256" key="10">
    <source>
        <dbReference type="NCBIfam" id="TIGR01048"/>
    </source>
</evidence>
<keyword evidence="4" id="KW-0547">Nucleotide-binding</keyword>
<dbReference type="PANTHER" id="PTHR43727:SF2">
    <property type="entry name" value="GROUP IV DECARBOXYLASE"/>
    <property type="match status" value="1"/>
</dbReference>
<dbReference type="GO" id="GO:0005524">
    <property type="term" value="F:ATP binding"/>
    <property type="evidence" value="ECO:0007669"/>
    <property type="project" value="UniProtKB-KW"/>
</dbReference>
<dbReference type="InterPro" id="IPR000183">
    <property type="entry name" value="Orn/DAP/Arg_de-COase"/>
</dbReference>
<gene>
    <name evidence="16" type="ORF">DX914_09625</name>
</gene>
<evidence type="ECO:0000256" key="4">
    <source>
        <dbReference type="ARBA" id="ARBA00022741"/>
    </source>
</evidence>
<dbReference type="SUPFAM" id="SSF53633">
    <property type="entry name" value="Carbamate kinase-like"/>
    <property type="match status" value="1"/>
</dbReference>
<keyword evidence="17" id="KW-1185">Reference proteome</keyword>
<keyword evidence="7" id="KW-0067">ATP-binding</keyword>
<dbReference type="UniPathway" id="UPA00050">
    <property type="reaction ID" value="UER00461"/>
</dbReference>
<evidence type="ECO:0000256" key="7">
    <source>
        <dbReference type="ARBA" id="ARBA00022840"/>
    </source>
</evidence>
<evidence type="ECO:0000313" key="17">
    <source>
        <dbReference type="Proteomes" id="UP000264492"/>
    </source>
</evidence>
<dbReference type="OrthoDB" id="9802241at2"/>
<evidence type="ECO:0000313" key="16">
    <source>
        <dbReference type="EMBL" id="RDZ29320.1"/>
    </source>
</evidence>
<dbReference type="Gene3D" id="2.40.37.10">
    <property type="entry name" value="Lyase, Ornithine Decarboxylase, Chain A, domain 1"/>
    <property type="match status" value="1"/>
</dbReference>
<dbReference type="Gene3D" id="3.30.70.260">
    <property type="match status" value="2"/>
</dbReference>
<dbReference type="GO" id="GO:0008836">
    <property type="term" value="F:diaminopimelate decarboxylase activity"/>
    <property type="evidence" value="ECO:0007669"/>
    <property type="project" value="UniProtKB-UniRule"/>
</dbReference>
<dbReference type="AlphaFoldDB" id="A0A371K639"/>
<dbReference type="Proteomes" id="UP000264492">
    <property type="component" value="Unassembled WGS sequence"/>
</dbReference>
<comment type="caution">
    <text evidence="16">The sequence shown here is derived from an EMBL/GenBank/DDBJ whole genome shotgun (WGS) entry which is preliminary data.</text>
</comment>
<keyword evidence="6" id="KW-0210">Decarboxylase</keyword>
<dbReference type="FunFam" id="3.20.20.10:FF:000008">
    <property type="entry name" value="Ornithine decarboxylase"/>
    <property type="match status" value="1"/>
</dbReference>
<dbReference type="PRINTS" id="PR01179">
    <property type="entry name" value="ODADCRBXLASE"/>
</dbReference>
<dbReference type="InterPro" id="IPR036393">
    <property type="entry name" value="AceGlu_kinase-like_sf"/>
</dbReference>
<evidence type="ECO:0000256" key="14">
    <source>
        <dbReference type="SAM" id="MobiDB-lite"/>
    </source>
</evidence>
<dbReference type="InterPro" id="IPR045865">
    <property type="entry name" value="ACT-like_dom_sf"/>
</dbReference>
<dbReference type="GO" id="GO:0009088">
    <property type="term" value="P:threonine biosynthetic process"/>
    <property type="evidence" value="ECO:0007669"/>
    <property type="project" value="UniProtKB-UniPathway"/>
</dbReference>
<dbReference type="InterPro" id="IPR022643">
    <property type="entry name" value="De-COase2_C"/>
</dbReference>
<dbReference type="InterPro" id="IPR009006">
    <property type="entry name" value="Ala_racemase/Decarboxylase_C"/>
</dbReference>